<sequence>MAEHDRAPSDPLRHHGDAEVRGTGLLDLAVNVHPGPRPAWLETALRASLDDVGAYPDPGAAEHAIALRHDRPAEEVLATAGAAEAFSLVARLRPWRRPVVVHPQFTEPHAALERAGHRVTTVLTRAENGFALDPGAVPPDADLVVVGNPTNPTGRLHPVDDLLALRRPGRLVVVDEAFIDTVPGERGTLAGAPPEGLVVLRSLTKHWSIPGVRAGYLLGAAGDVAALRRGQVPWSVSTTAAAAIQACCTDEALAEAERRAHLITQWRTHLVAALAGLGIRTLPSQTSFLLARLGPDGRAHLREHGIAVRRCDTFPGLDPGWARIAVRPPGTTDHLVHALLARPIASPTPGGPMSSPRPLTAPDSASAGAAAERLAGLAVPAGALGRLGELGVWLSGVQGQCPPRPLDDVRLVIFAGDHGVAGHGVSAYPPAITAAMVRTFVAGRAGVNALAAAHDVRVRVLDVGVDDDLEGLPAEVSADKVRRGSGAIHLEDALSAEETQQALAVGRRVAEREIAEGAQLLLSGDMGIGNTTPAAALVAAGLGLGAADAALVAGRGTGVDDAGLDRKTAVLAEALARVGERATDPVETLTALGSADLAATVGYLLAATQAGVPVLLDGLMSVACALTAERIAPGTAAWCTAGHRSPEPAQSLALAHLGLEPLLDLGMRLGEGSGAVTAVPVLRSAVSLLRDVALLSELMPEAPTGPAGA</sequence>
<dbReference type="SUPFAM" id="SSF52733">
    <property type="entry name" value="Nicotinate mononucleotide:5,6-dimethylbenzimidazole phosphoribosyltransferase (CobT)"/>
    <property type="match status" value="1"/>
</dbReference>
<dbReference type="Pfam" id="PF00155">
    <property type="entry name" value="Aminotran_1_2"/>
    <property type="match status" value="1"/>
</dbReference>
<feature type="domain" description="Aminotransferase class I/classII large" evidence="13">
    <location>
        <begin position="25"/>
        <end position="339"/>
    </location>
</feature>
<dbReference type="InterPro" id="IPR015422">
    <property type="entry name" value="PyrdxlP-dep_Trfase_small"/>
</dbReference>
<name>A0A1A9GPJ0_9ACTN</name>
<feature type="active site" description="Proton acceptor" evidence="11">
    <location>
        <position position="671"/>
    </location>
</feature>
<comment type="function">
    <text evidence="1 11">Catalyzes the synthesis of alpha-ribazole-5'-phosphate from nicotinate mononucleotide (NAMN) and 5,6-dimethylbenzimidazole (DMB).</text>
</comment>
<dbReference type="Proteomes" id="UP000077868">
    <property type="component" value="Chromosome"/>
</dbReference>
<dbReference type="InterPro" id="IPR015421">
    <property type="entry name" value="PyrdxlP-dep_Trfase_major"/>
</dbReference>
<dbReference type="NCBIfam" id="NF000996">
    <property type="entry name" value="PRK00105.1"/>
    <property type="match status" value="1"/>
</dbReference>
<evidence type="ECO:0000256" key="4">
    <source>
        <dbReference type="ARBA" id="ARBA00011991"/>
    </source>
</evidence>
<evidence type="ECO:0000256" key="5">
    <source>
        <dbReference type="ARBA" id="ARBA00015486"/>
    </source>
</evidence>
<evidence type="ECO:0000256" key="11">
    <source>
        <dbReference type="HAMAP-Rule" id="MF_00230"/>
    </source>
</evidence>
<proteinExistence type="inferred from homology"/>
<dbReference type="GO" id="GO:0008939">
    <property type="term" value="F:nicotinate-nucleotide-dimethylbenzimidazole phosphoribosyltransferase activity"/>
    <property type="evidence" value="ECO:0007669"/>
    <property type="project" value="UniProtKB-UniRule"/>
</dbReference>
<evidence type="ECO:0000256" key="6">
    <source>
        <dbReference type="ARBA" id="ARBA00022573"/>
    </source>
</evidence>
<keyword evidence="15" id="KW-1185">Reference proteome</keyword>
<evidence type="ECO:0000259" key="13">
    <source>
        <dbReference type="Pfam" id="PF00155"/>
    </source>
</evidence>
<dbReference type="InterPro" id="IPR003200">
    <property type="entry name" value="Nict_dMeBzImd_PRibTrfase"/>
</dbReference>
<dbReference type="InterPro" id="IPR017846">
    <property type="entry name" value="Nict_dMeBzImd_PRibTrfase_bact"/>
</dbReference>
<dbReference type="EMBL" id="CP015079">
    <property type="protein sequence ID" value="ANH40247.1"/>
    <property type="molecule type" value="Genomic_DNA"/>
</dbReference>
<dbReference type="KEGG" id="ndk:I601_3848"/>
<evidence type="ECO:0000256" key="8">
    <source>
        <dbReference type="ARBA" id="ARBA00022679"/>
    </source>
</evidence>
<keyword evidence="7 11" id="KW-0328">Glycosyltransferase</keyword>
<dbReference type="NCBIfam" id="NF005915">
    <property type="entry name" value="PRK07908.1"/>
    <property type="match status" value="1"/>
</dbReference>
<dbReference type="Gene3D" id="3.40.50.10210">
    <property type="match status" value="1"/>
</dbReference>
<gene>
    <name evidence="11 14" type="primary">cobT</name>
    <name evidence="14" type="ORF">I601_3848</name>
</gene>
<dbReference type="PANTHER" id="PTHR43463:SF1">
    <property type="entry name" value="NICOTINATE-NUCLEOTIDE--DIMETHYLBENZIMIDAZOLE PHOSPHORIBOSYLTRANSFERASE"/>
    <property type="match status" value="1"/>
</dbReference>
<feature type="region of interest" description="Disordered" evidence="12">
    <location>
        <begin position="346"/>
        <end position="366"/>
    </location>
</feature>
<keyword evidence="8 11" id="KW-0808">Transferase</keyword>
<dbReference type="PANTHER" id="PTHR43463">
    <property type="entry name" value="NICOTINATE-NUCLEOTIDE--DIMETHYLBENZIMIDAZOLE PHOSPHORIBOSYLTRANSFERASE"/>
    <property type="match status" value="1"/>
</dbReference>
<evidence type="ECO:0000313" key="14">
    <source>
        <dbReference type="EMBL" id="ANH40247.1"/>
    </source>
</evidence>
<dbReference type="InterPro" id="IPR004839">
    <property type="entry name" value="Aminotransferase_I/II_large"/>
</dbReference>
<dbReference type="Gene3D" id="3.40.640.10">
    <property type="entry name" value="Type I PLP-dependent aspartate aminotransferase-like (Major domain)"/>
    <property type="match status" value="1"/>
</dbReference>
<evidence type="ECO:0000256" key="7">
    <source>
        <dbReference type="ARBA" id="ARBA00022676"/>
    </source>
</evidence>
<dbReference type="CDD" id="cd02439">
    <property type="entry name" value="DMB-PRT_CobT"/>
    <property type="match status" value="1"/>
</dbReference>
<organism evidence="14 15">
    <name type="scientific">Nocardioides dokdonensis FR1436</name>
    <dbReference type="NCBI Taxonomy" id="1300347"/>
    <lineage>
        <taxon>Bacteria</taxon>
        <taxon>Bacillati</taxon>
        <taxon>Actinomycetota</taxon>
        <taxon>Actinomycetes</taxon>
        <taxon>Propionibacteriales</taxon>
        <taxon>Nocardioidaceae</taxon>
        <taxon>Nocardioides</taxon>
    </lineage>
</organism>
<dbReference type="UniPathway" id="UPA00061">
    <property type="reaction ID" value="UER00516"/>
</dbReference>
<comment type="pathway">
    <text evidence="2 11">Nucleoside biosynthesis; alpha-ribazole biosynthesis; alpha-ribazole from 5,6-dimethylbenzimidazole: step 1/2.</text>
</comment>
<comment type="similarity">
    <text evidence="3 11">Belongs to the CobT family.</text>
</comment>
<evidence type="ECO:0000256" key="12">
    <source>
        <dbReference type="SAM" id="MobiDB-lite"/>
    </source>
</evidence>
<protein>
    <recommendedName>
        <fullName evidence="5 11">Nicotinate-nucleotide--dimethylbenzimidazole phosphoribosyltransferase</fullName>
        <shortName evidence="11">NN:DBI PRT</shortName>
        <ecNumber evidence="4 11">2.4.2.21</ecNumber>
    </recommendedName>
    <alternativeName>
        <fullName evidence="9 11">N(1)-alpha-phosphoribosyltransferase</fullName>
    </alternativeName>
</protein>
<dbReference type="GO" id="GO:0009236">
    <property type="term" value="P:cobalamin biosynthetic process"/>
    <property type="evidence" value="ECO:0007669"/>
    <property type="project" value="UniProtKB-UniRule"/>
</dbReference>
<evidence type="ECO:0000256" key="1">
    <source>
        <dbReference type="ARBA" id="ARBA00002197"/>
    </source>
</evidence>
<dbReference type="Gene3D" id="3.90.1150.10">
    <property type="entry name" value="Aspartate Aminotransferase, domain 1"/>
    <property type="match status" value="1"/>
</dbReference>
<evidence type="ECO:0000256" key="9">
    <source>
        <dbReference type="ARBA" id="ARBA00030686"/>
    </source>
</evidence>
<evidence type="ECO:0000256" key="3">
    <source>
        <dbReference type="ARBA" id="ARBA00007110"/>
    </source>
</evidence>
<dbReference type="CDD" id="cd00609">
    <property type="entry name" value="AAT_like"/>
    <property type="match status" value="1"/>
</dbReference>
<dbReference type="Gene3D" id="1.10.1610.10">
    <property type="match status" value="1"/>
</dbReference>
<reference evidence="14 15" key="1">
    <citation type="submission" date="2016-03" db="EMBL/GenBank/DDBJ databases">
        <title>Complete genome sequence of a soil Actinobacterium, Nocardioides dokdonensis FR1436.</title>
        <authorList>
            <person name="Kwon S.-K."/>
            <person name="Kim K."/>
            <person name="Kim J.F."/>
        </authorList>
    </citation>
    <scope>NUCLEOTIDE SEQUENCE [LARGE SCALE GENOMIC DNA]</scope>
    <source>
        <strain evidence="14 15">FR1436</strain>
    </source>
</reference>
<dbReference type="EC" id="2.4.2.21" evidence="4 11"/>
<dbReference type="PATRIC" id="fig|1300347.3.peg.3856"/>
<keyword evidence="6 11" id="KW-0169">Cobalamin biosynthesis</keyword>
<evidence type="ECO:0000256" key="10">
    <source>
        <dbReference type="ARBA" id="ARBA00047340"/>
    </source>
</evidence>
<evidence type="ECO:0000256" key="2">
    <source>
        <dbReference type="ARBA" id="ARBA00005049"/>
    </source>
</evidence>
<dbReference type="InterPro" id="IPR036087">
    <property type="entry name" value="Nict_dMeBzImd_PRibTrfase_sf"/>
</dbReference>
<dbReference type="HAMAP" id="MF_00230">
    <property type="entry name" value="CobT"/>
    <property type="match status" value="1"/>
</dbReference>
<dbReference type="SUPFAM" id="SSF53383">
    <property type="entry name" value="PLP-dependent transferases"/>
    <property type="match status" value="1"/>
</dbReference>
<dbReference type="Pfam" id="PF02277">
    <property type="entry name" value="DBI_PRT"/>
    <property type="match status" value="1"/>
</dbReference>
<dbReference type="AlphaFoldDB" id="A0A1A9GPJ0"/>
<comment type="catalytic activity">
    <reaction evidence="10 11">
        <text>5,6-dimethylbenzimidazole + nicotinate beta-D-ribonucleotide = alpha-ribazole 5'-phosphate + nicotinate + H(+)</text>
        <dbReference type="Rhea" id="RHEA:11196"/>
        <dbReference type="ChEBI" id="CHEBI:15378"/>
        <dbReference type="ChEBI" id="CHEBI:15890"/>
        <dbReference type="ChEBI" id="CHEBI:32544"/>
        <dbReference type="ChEBI" id="CHEBI:57502"/>
        <dbReference type="ChEBI" id="CHEBI:57918"/>
        <dbReference type="EC" id="2.4.2.21"/>
    </reaction>
</comment>
<dbReference type="GO" id="GO:0030170">
    <property type="term" value="F:pyridoxal phosphate binding"/>
    <property type="evidence" value="ECO:0007669"/>
    <property type="project" value="InterPro"/>
</dbReference>
<dbReference type="NCBIfam" id="TIGR03160">
    <property type="entry name" value="cobT_DBIPRT"/>
    <property type="match status" value="1"/>
</dbReference>
<accession>A0A1A9GPJ0</accession>
<dbReference type="InterPro" id="IPR023195">
    <property type="entry name" value="Nict_dMeBzImd_PRibTrfase_N"/>
</dbReference>
<dbReference type="STRING" id="1300347.I601_3848"/>
<dbReference type="InterPro" id="IPR015424">
    <property type="entry name" value="PyrdxlP-dep_Trfase"/>
</dbReference>
<evidence type="ECO:0000313" key="15">
    <source>
        <dbReference type="Proteomes" id="UP000077868"/>
    </source>
</evidence>